<keyword evidence="2" id="KW-1185">Reference proteome</keyword>
<dbReference type="AlphaFoldDB" id="A0A1G9YUD5"/>
<dbReference type="Proteomes" id="UP000183200">
    <property type="component" value="Unassembled WGS sequence"/>
</dbReference>
<evidence type="ECO:0000313" key="1">
    <source>
        <dbReference type="EMBL" id="SDN12694.1"/>
    </source>
</evidence>
<dbReference type="EMBL" id="FNGY01000006">
    <property type="protein sequence ID" value="SDN12694.1"/>
    <property type="molecule type" value="Genomic_DNA"/>
</dbReference>
<gene>
    <name evidence="1" type="ORF">SAMN05421820_106237</name>
</gene>
<name>A0A1G9YUD5_9SPHI</name>
<sequence>MLNLKSAHSLNRAEMKKLLGGNDNTSRLRCADQCLSDPNTGDRYCPDNKQCINYACTSPLGPNLGYRCQ</sequence>
<accession>A0A1G9YUD5</accession>
<reference evidence="2" key="1">
    <citation type="submission" date="2016-10" db="EMBL/GenBank/DDBJ databases">
        <authorList>
            <person name="Varghese N."/>
            <person name="Submissions S."/>
        </authorList>
    </citation>
    <scope>NUCLEOTIDE SEQUENCE [LARGE SCALE GENOMIC DNA]</scope>
    <source>
        <strain evidence="2">DSM 19110</strain>
    </source>
</reference>
<protein>
    <submittedName>
        <fullName evidence="1">Uncharacterized protein</fullName>
    </submittedName>
</protein>
<evidence type="ECO:0000313" key="2">
    <source>
        <dbReference type="Proteomes" id="UP000183200"/>
    </source>
</evidence>
<proteinExistence type="predicted"/>
<organism evidence="1 2">
    <name type="scientific">Pedobacter steynii</name>
    <dbReference type="NCBI Taxonomy" id="430522"/>
    <lineage>
        <taxon>Bacteria</taxon>
        <taxon>Pseudomonadati</taxon>
        <taxon>Bacteroidota</taxon>
        <taxon>Sphingobacteriia</taxon>
        <taxon>Sphingobacteriales</taxon>
        <taxon>Sphingobacteriaceae</taxon>
        <taxon>Pedobacter</taxon>
    </lineage>
</organism>